<dbReference type="Proteomes" id="UP000324222">
    <property type="component" value="Unassembled WGS sequence"/>
</dbReference>
<accession>A0A5B7KGT3</accession>
<organism evidence="1 2">
    <name type="scientific">Portunus trituberculatus</name>
    <name type="common">Swimming crab</name>
    <name type="synonym">Neptunus trituberculatus</name>
    <dbReference type="NCBI Taxonomy" id="210409"/>
    <lineage>
        <taxon>Eukaryota</taxon>
        <taxon>Metazoa</taxon>
        <taxon>Ecdysozoa</taxon>
        <taxon>Arthropoda</taxon>
        <taxon>Crustacea</taxon>
        <taxon>Multicrustacea</taxon>
        <taxon>Malacostraca</taxon>
        <taxon>Eumalacostraca</taxon>
        <taxon>Eucarida</taxon>
        <taxon>Decapoda</taxon>
        <taxon>Pleocyemata</taxon>
        <taxon>Brachyura</taxon>
        <taxon>Eubrachyura</taxon>
        <taxon>Portunoidea</taxon>
        <taxon>Portunidae</taxon>
        <taxon>Portuninae</taxon>
        <taxon>Portunus</taxon>
    </lineage>
</organism>
<dbReference type="AlphaFoldDB" id="A0A5B7KGT3"/>
<protein>
    <submittedName>
        <fullName evidence="1">Uncharacterized protein</fullName>
    </submittedName>
</protein>
<dbReference type="EMBL" id="VSRR010137820">
    <property type="protein sequence ID" value="MPD03765.1"/>
    <property type="molecule type" value="Genomic_DNA"/>
</dbReference>
<evidence type="ECO:0000313" key="1">
    <source>
        <dbReference type="EMBL" id="MPD03765.1"/>
    </source>
</evidence>
<evidence type="ECO:0000313" key="2">
    <source>
        <dbReference type="Proteomes" id="UP000324222"/>
    </source>
</evidence>
<name>A0A5B7KGT3_PORTR</name>
<gene>
    <name evidence="1" type="ORF">E2C01_099418</name>
</gene>
<keyword evidence="2" id="KW-1185">Reference proteome</keyword>
<sequence length="61" mass="6966">MGATKLKREIISGGVSHYPPTMQHIRHPHQASRRLTGAVRSDNSKIPKCRFTCTHHSKVYR</sequence>
<reference evidence="1 2" key="1">
    <citation type="submission" date="2019-05" db="EMBL/GenBank/DDBJ databases">
        <title>Another draft genome of Portunus trituberculatus and its Hox gene families provides insights of decapod evolution.</title>
        <authorList>
            <person name="Jeong J.-H."/>
            <person name="Song I."/>
            <person name="Kim S."/>
            <person name="Choi T."/>
            <person name="Kim D."/>
            <person name="Ryu S."/>
            <person name="Kim W."/>
        </authorList>
    </citation>
    <scope>NUCLEOTIDE SEQUENCE [LARGE SCALE GENOMIC DNA]</scope>
    <source>
        <tissue evidence="1">Muscle</tissue>
    </source>
</reference>
<proteinExistence type="predicted"/>
<comment type="caution">
    <text evidence="1">The sequence shown here is derived from an EMBL/GenBank/DDBJ whole genome shotgun (WGS) entry which is preliminary data.</text>
</comment>